<evidence type="ECO:0000256" key="1">
    <source>
        <dbReference type="ARBA" id="ARBA00001957"/>
    </source>
</evidence>
<dbReference type="GO" id="GO:0017000">
    <property type="term" value="P:antibiotic biosynthetic process"/>
    <property type="evidence" value="ECO:0007669"/>
    <property type="project" value="UniProtKB-KW"/>
</dbReference>
<dbReference type="Gene3D" id="3.40.50.980">
    <property type="match status" value="3"/>
</dbReference>
<keyword evidence="5" id="KW-0677">Repeat</keyword>
<evidence type="ECO:0000256" key="6">
    <source>
        <dbReference type="ARBA" id="ARBA00023194"/>
    </source>
</evidence>
<dbReference type="PROSITE" id="PS50075">
    <property type="entry name" value="CARRIER"/>
    <property type="match status" value="2"/>
</dbReference>
<dbReference type="EMBL" id="CP041217">
    <property type="protein sequence ID" value="QDH23586.1"/>
    <property type="molecule type" value="Genomic_DNA"/>
</dbReference>
<dbReference type="InterPro" id="IPR045851">
    <property type="entry name" value="AMP-bd_C_sf"/>
</dbReference>
<evidence type="ECO:0000259" key="9">
    <source>
        <dbReference type="PROSITE" id="PS50075"/>
    </source>
</evidence>
<accession>A0A4Y6V4S3</accession>
<evidence type="ECO:0000256" key="3">
    <source>
        <dbReference type="ARBA" id="ARBA00022450"/>
    </source>
</evidence>
<dbReference type="FunFam" id="3.40.50.980:FF:000001">
    <property type="entry name" value="Non-ribosomal peptide synthetase"/>
    <property type="match status" value="1"/>
</dbReference>
<dbReference type="SUPFAM" id="SSF56801">
    <property type="entry name" value="Acetyl-CoA synthetase-like"/>
    <property type="match status" value="2"/>
</dbReference>
<protein>
    <submittedName>
        <fullName evidence="10">Amino acid adenylation domain-containing protein</fullName>
    </submittedName>
</protein>
<dbReference type="SUPFAM" id="SSF47336">
    <property type="entry name" value="ACP-like"/>
    <property type="match status" value="2"/>
</dbReference>
<dbReference type="InterPro" id="IPR001242">
    <property type="entry name" value="Condensation_dom"/>
</dbReference>
<dbReference type="NCBIfam" id="TIGR01733">
    <property type="entry name" value="AA-adenyl-dom"/>
    <property type="match status" value="1"/>
</dbReference>
<evidence type="ECO:0000256" key="2">
    <source>
        <dbReference type="ARBA" id="ARBA00006432"/>
    </source>
</evidence>
<dbReference type="GO" id="GO:0031177">
    <property type="term" value="F:phosphopantetheine binding"/>
    <property type="evidence" value="ECO:0007669"/>
    <property type="project" value="InterPro"/>
</dbReference>
<dbReference type="InterPro" id="IPR020806">
    <property type="entry name" value="PKS_PP-bd"/>
</dbReference>
<dbReference type="Gene3D" id="1.10.1200.10">
    <property type="entry name" value="ACP-like"/>
    <property type="match status" value="2"/>
</dbReference>
<dbReference type="Gene3D" id="3.30.559.30">
    <property type="entry name" value="Nonribosomal peptide synthetase, condensation domain"/>
    <property type="match status" value="1"/>
</dbReference>
<dbReference type="GO" id="GO:0005737">
    <property type="term" value="C:cytoplasm"/>
    <property type="evidence" value="ECO:0007669"/>
    <property type="project" value="TreeGrafter"/>
</dbReference>
<feature type="domain" description="Carrier" evidence="9">
    <location>
        <begin position="264"/>
        <end position="339"/>
    </location>
</feature>
<sequence length="1854" mass="205774">MWMTAQLFNHYMDDDPASVAGLDDLLIGGERLSQRHVSKLLEQPQRPRLINGYGPTENTTFSLMHVIEDVNGPLPIGRPIANSTAYILDPGGRLCGIGQPGELVVGGDGVAIGYLNRPEQTAEVFGEDPYAAGGIWYRTGDLARWRPDGTVDYLGRTDTQVKIRGYRVEPGEIEHELRSVSGVRDAAVTVREDEYGAAYLYGYAAADDSVDVDEIRRELGRRLPGYLVPASITRLERLPMTVNGKLDRSALPEPAAPQAAEYAAPQNEREAAVIEVFEDILGVRGLGRDASFFELGGHSLRATRAINRLEARTGVRLPLTAIFEAPTPAALALRLHEAEHRVYVPIPAAPVQAAYPMSSAQKRLYLIQQLEGAGTAYNLPGLLELEGDLDLLRIRSAFAQLTERHESLRTSFHLEDGELVQRIEPQVEAVVEFEEGEADEDREVWLSRFVRPFELDTAPLIRLKVIRTGGDRGALLFDLHHLIADGASMNVITREFSRLYAGESLPRPERQYKDYSEWMRLRDQGAAEEYWLKQFEQAAPVLDLPLDYPRGQMQSFAGASFHAVAPAELSERVRRLCRDTGTTEYMVFLSAYFILLSRYSRQADLVVGTPVAGRTHRDTETMVGMFVNTLAMRARPESDKRIVDFLREIKDLCLTGFDYQEFPFETLIDRVSFNRDLSRNPLFDVMFVHQNNEQEELAARHVSFGDVEGDAGSAKFDMTLTVDGDGRDHRIHWEYCTDLLGEATVRRYAEHFLRILEAMTLRSSQRIGQIDSLNAAESELIRETFSQGAVRAAPEDTFVDRWAEQAAAFPDRTAVVCGADRHTYGELEQKANRIANALISWGISPGDVVAFALPRGLPLVAAVLGILKSGAAFLPIEPDYPEDRIRFMVEDSRAKVIMTEQSAYALVFRHCKQVPVDVLLSGGESEAPAVRPLPSDLGYCIYTSGSTGTPKGAQLSHGNLMNYVLHARESYVKSAPVMPLFTSICFDLTLTSLFLPLLAGGRIHVYRDGIEHDLFAVFRDTELTIIKLTPSHLKLAAGSPEAMPLPGLECLIVGGEELESRTAREALRTFGAQIEIHNEYGPTETTVGCCDYVFDPRSDRRAVLIGRPIANTQTWIIGEGGSLCGIGMPGELCIGGSGVGRGYLNLPERSAETFVPDPYSPGRLLYRTGDLARWLPDGQIEYLGRIDEQVKIRGFRIELGEIEEVIKSAPGVADAALAIKRDPAGEPVLCAYVVGERPYEASHLAAIADRLRTSLPDYMIPERIMAIGALDVSANGKLDRKKLPDPVWAQTEPYAAPATELETELTLLFEQTLGVPRIGRTDHFFERGGNSIKAIKLIAGLRRLGHSLSIVHLFKHPTPGALAVFLDEQAEFGRQSASANEANPAANEAEPAAADAGHPANSASAGAETAQAALALMESRARSLAAASAEAVRPLSPVQRLSYRMGVRSSYAERALNRDVNPETFEVVMQGMFRRHPLLRSTFVIGGETWERRELACPARIDVPLLDWSAKPEAEQEAAIGAIRSSYAEFDDESRYDGTSLAHRMILIKRSRNDYLFLMTCTHLIFDGMSSQAFCDRLSDEYGRHPGSGEHGAEVYDYQHYVDQILSGPVGVTEAEIVERLDLNRFRDSVVRYRKRLSLAPLHAFRTVCEVEGTQSQGRIEALPELPGELYRAVLLFLFPDASIPILNVHTGRTYTDRRYHDYLGEFIDFVPCVVDPSAQADYGADIADKLEFMSRHNINMSALLVDEELRGRYPGLSALLADIRPEQLDIPVYNDLSIFDAHDVDAEPFLREEAERSAARADDTERFDPFATGIVWNGDRFYIQTVCTEGREDELAAYLRSYIHKRLSELPVL</sequence>
<dbReference type="InterPro" id="IPR006162">
    <property type="entry name" value="Ppantetheine_attach_site"/>
</dbReference>
<dbReference type="PANTHER" id="PTHR45527">
    <property type="entry name" value="NONRIBOSOMAL PEPTIDE SYNTHETASE"/>
    <property type="match status" value="1"/>
</dbReference>
<evidence type="ECO:0000256" key="8">
    <source>
        <dbReference type="SAM" id="MobiDB-lite"/>
    </source>
</evidence>
<dbReference type="GO" id="GO:0003824">
    <property type="term" value="F:catalytic activity"/>
    <property type="evidence" value="ECO:0007669"/>
    <property type="project" value="UniProtKB-KW"/>
</dbReference>
<dbReference type="Pfam" id="PF13193">
    <property type="entry name" value="AMP-binding_C"/>
    <property type="match status" value="2"/>
</dbReference>
<dbReference type="InterPro" id="IPR000873">
    <property type="entry name" value="AMP-dep_synth/lig_dom"/>
</dbReference>
<evidence type="ECO:0000256" key="4">
    <source>
        <dbReference type="ARBA" id="ARBA00022553"/>
    </source>
</evidence>
<dbReference type="SMART" id="SM00823">
    <property type="entry name" value="PKS_PP"/>
    <property type="match status" value="2"/>
</dbReference>
<dbReference type="InterPro" id="IPR009081">
    <property type="entry name" value="PP-bd_ACP"/>
</dbReference>
<evidence type="ECO:0000313" key="11">
    <source>
        <dbReference type="Proteomes" id="UP000316968"/>
    </source>
</evidence>
<keyword evidence="3" id="KW-0596">Phosphopantetheine</keyword>
<comment type="cofactor">
    <cofactor evidence="1">
        <name>pantetheine 4'-phosphate</name>
        <dbReference type="ChEBI" id="CHEBI:47942"/>
    </cofactor>
</comment>
<organism evidence="10 11">
    <name type="scientific">Saccharibacillus brassicae</name>
    <dbReference type="NCBI Taxonomy" id="2583377"/>
    <lineage>
        <taxon>Bacteria</taxon>
        <taxon>Bacillati</taxon>
        <taxon>Bacillota</taxon>
        <taxon>Bacilli</taxon>
        <taxon>Bacillales</taxon>
        <taxon>Paenibacillaceae</taxon>
        <taxon>Saccharibacillus</taxon>
    </lineage>
</organism>
<dbReference type="PANTHER" id="PTHR45527:SF1">
    <property type="entry name" value="FATTY ACID SYNTHASE"/>
    <property type="match status" value="1"/>
</dbReference>
<dbReference type="Gene3D" id="3.30.300.30">
    <property type="match status" value="2"/>
</dbReference>
<proteinExistence type="inferred from homology"/>
<dbReference type="PROSITE" id="PS00012">
    <property type="entry name" value="PHOSPHOPANTETHEINE"/>
    <property type="match status" value="1"/>
</dbReference>
<keyword evidence="4" id="KW-0597">Phosphoprotein</keyword>
<comment type="similarity">
    <text evidence="2">Belongs to the ATP-dependent AMP-binding enzyme family.</text>
</comment>
<evidence type="ECO:0000256" key="5">
    <source>
        <dbReference type="ARBA" id="ARBA00022737"/>
    </source>
</evidence>
<dbReference type="Proteomes" id="UP000316968">
    <property type="component" value="Chromosome"/>
</dbReference>
<dbReference type="InterPro" id="IPR036736">
    <property type="entry name" value="ACP-like_sf"/>
</dbReference>
<feature type="region of interest" description="Disordered" evidence="8">
    <location>
        <begin position="1375"/>
        <end position="1405"/>
    </location>
</feature>
<dbReference type="Pfam" id="PF00550">
    <property type="entry name" value="PP-binding"/>
    <property type="match status" value="2"/>
</dbReference>
<dbReference type="SUPFAM" id="SSF52777">
    <property type="entry name" value="CoA-dependent acyltransferases"/>
    <property type="match status" value="3"/>
</dbReference>
<evidence type="ECO:0000313" key="10">
    <source>
        <dbReference type="EMBL" id="QDH23586.1"/>
    </source>
</evidence>
<keyword evidence="7" id="KW-0511">Multifunctional enzyme</keyword>
<dbReference type="Gene3D" id="2.30.38.10">
    <property type="entry name" value="Luciferase, Domain 3"/>
    <property type="match status" value="2"/>
</dbReference>
<dbReference type="InterPro" id="IPR025110">
    <property type="entry name" value="AMP-bd_C"/>
</dbReference>
<dbReference type="FunFam" id="3.30.300.30:FF:000010">
    <property type="entry name" value="Enterobactin synthetase component F"/>
    <property type="match status" value="1"/>
</dbReference>
<reference evidence="10 11" key="1">
    <citation type="submission" date="2019-06" db="EMBL/GenBank/DDBJ databases">
        <title>Saccharibacillus brassicae sp. nov., an endophytic bacterium isolated from Chinese cabbage seeds (Brassica pekinensis).</title>
        <authorList>
            <person name="Jiang L."/>
            <person name="Lee J."/>
            <person name="Kim S.W."/>
        </authorList>
    </citation>
    <scope>NUCLEOTIDE SEQUENCE [LARGE SCALE GENOMIC DNA]</scope>
    <source>
        <strain evidence="11">KCTC 43072 / ATSA2</strain>
    </source>
</reference>
<evidence type="ECO:0000256" key="7">
    <source>
        <dbReference type="ARBA" id="ARBA00023268"/>
    </source>
</evidence>
<feature type="compositionally biased region" description="Low complexity" evidence="8">
    <location>
        <begin position="1376"/>
        <end position="1405"/>
    </location>
</feature>
<dbReference type="GO" id="GO:0043041">
    <property type="term" value="P:amino acid activation for nonribosomal peptide biosynthetic process"/>
    <property type="evidence" value="ECO:0007669"/>
    <property type="project" value="TreeGrafter"/>
</dbReference>
<dbReference type="OrthoDB" id="9765680at2"/>
<dbReference type="Pfam" id="PF00668">
    <property type="entry name" value="Condensation"/>
    <property type="match status" value="2"/>
</dbReference>
<gene>
    <name evidence="10" type="ORF">FFV09_23590</name>
</gene>
<feature type="domain" description="Carrier" evidence="9">
    <location>
        <begin position="1296"/>
        <end position="1370"/>
    </location>
</feature>
<dbReference type="InterPro" id="IPR023213">
    <property type="entry name" value="CAT-like_dom_sf"/>
</dbReference>
<dbReference type="GO" id="GO:0008610">
    <property type="term" value="P:lipid biosynthetic process"/>
    <property type="evidence" value="ECO:0007669"/>
    <property type="project" value="UniProtKB-ARBA"/>
</dbReference>
<name>A0A4Y6V4S3_SACBS</name>
<dbReference type="Gene3D" id="3.30.559.10">
    <property type="entry name" value="Chloramphenicol acetyltransferase-like domain"/>
    <property type="match status" value="2"/>
</dbReference>
<keyword evidence="11" id="KW-1185">Reference proteome</keyword>
<dbReference type="CDD" id="cd19531">
    <property type="entry name" value="LCL_NRPS-like"/>
    <property type="match status" value="1"/>
</dbReference>
<dbReference type="Pfam" id="PF00501">
    <property type="entry name" value="AMP-binding"/>
    <property type="match status" value="2"/>
</dbReference>
<dbReference type="GO" id="GO:0044550">
    <property type="term" value="P:secondary metabolite biosynthetic process"/>
    <property type="evidence" value="ECO:0007669"/>
    <property type="project" value="TreeGrafter"/>
</dbReference>
<dbReference type="InterPro" id="IPR010071">
    <property type="entry name" value="AA_adenyl_dom"/>
</dbReference>
<keyword evidence="6" id="KW-0045">Antibiotic biosynthesis</keyword>
<dbReference type="KEGG" id="saca:FFV09_23590"/>